<comment type="caution">
    <text evidence="3">The sequence shown here is derived from an EMBL/GenBank/DDBJ whole genome shotgun (WGS) entry which is preliminary data.</text>
</comment>
<sequence length="378" mass="40525">MGRTARPGPRGAGAGGARTAGLRPGHRHPARGAARAGRCRSARRHVAGRPGPGPVRHGAGRRPPAPGVSAGLAGHPDADAGRRGAGPAPGCGGAARGRDRGARRRHLRPDGPVPVATDGMEHAAHQPGGHDMTADLAPPVTIDAYYELRLYEMLPGRMDGFLPLMEETAIPQFRLHGIPRPLAIWQSHTGPMAPLYAYLIPWRSLDERMRCWTAFYGDRLWSERTAANFADGPRLRRTHVLILRPGPGWDGLADPDRTGPQGGVHELALHDLDNDNPGLGHAALTGTDLPYLQARGGHVLGSFATWYGSRMNQAVTLTAWPDAESWRAATVALQSDPDVARRHDAGRRARGTTLLRGSAVHLMRPLPGWEPEANLGRI</sequence>
<dbReference type="InterPro" id="IPR011008">
    <property type="entry name" value="Dimeric_a/b-barrel"/>
</dbReference>
<dbReference type="Proteomes" id="UP000443843">
    <property type="component" value="Unassembled WGS sequence"/>
</dbReference>
<gene>
    <name evidence="3" type="ORF">GLS40_09145</name>
</gene>
<dbReference type="InterPro" id="IPR012577">
    <property type="entry name" value="NIPSNAP"/>
</dbReference>
<protein>
    <recommendedName>
        <fullName evidence="2">NIPSNAP domain-containing protein</fullName>
    </recommendedName>
</protein>
<feature type="domain" description="NIPSNAP" evidence="2">
    <location>
        <begin position="146"/>
        <end position="245"/>
    </location>
</feature>
<keyword evidence="4" id="KW-1185">Reference proteome</keyword>
<reference evidence="3 4" key="1">
    <citation type="submission" date="2019-11" db="EMBL/GenBank/DDBJ databases">
        <title>Pseudooceanicola pacifica sp. nov., isolated from deep-sea sediment of the Pacific Ocean.</title>
        <authorList>
            <person name="Lyu L."/>
        </authorList>
    </citation>
    <scope>NUCLEOTIDE SEQUENCE [LARGE SCALE GENOMIC DNA]</scope>
    <source>
        <strain evidence="3 4">216_PA32_1</strain>
    </source>
</reference>
<evidence type="ECO:0000313" key="4">
    <source>
        <dbReference type="Proteomes" id="UP000443843"/>
    </source>
</evidence>
<evidence type="ECO:0000256" key="1">
    <source>
        <dbReference type="SAM" id="MobiDB-lite"/>
    </source>
</evidence>
<organism evidence="3 4">
    <name type="scientific">Pseudooceanicola pacificus</name>
    <dbReference type="NCBI Taxonomy" id="2676438"/>
    <lineage>
        <taxon>Bacteria</taxon>
        <taxon>Pseudomonadati</taxon>
        <taxon>Pseudomonadota</taxon>
        <taxon>Alphaproteobacteria</taxon>
        <taxon>Rhodobacterales</taxon>
        <taxon>Paracoccaceae</taxon>
        <taxon>Pseudooceanicola</taxon>
    </lineage>
</organism>
<feature type="compositionally biased region" description="Basic residues" evidence="1">
    <location>
        <begin position="37"/>
        <end position="47"/>
    </location>
</feature>
<dbReference type="EMBL" id="WNXQ01000004">
    <property type="protein sequence ID" value="MWB78188.1"/>
    <property type="molecule type" value="Genomic_DNA"/>
</dbReference>
<evidence type="ECO:0000259" key="2">
    <source>
        <dbReference type="Pfam" id="PF07978"/>
    </source>
</evidence>
<proteinExistence type="predicted"/>
<dbReference type="SUPFAM" id="SSF54909">
    <property type="entry name" value="Dimeric alpha+beta barrel"/>
    <property type="match status" value="2"/>
</dbReference>
<feature type="compositionally biased region" description="Gly residues" evidence="1">
    <location>
        <begin position="83"/>
        <end position="95"/>
    </location>
</feature>
<name>A0A844WBI2_9RHOB</name>
<dbReference type="AlphaFoldDB" id="A0A844WBI2"/>
<dbReference type="Gene3D" id="3.30.70.100">
    <property type="match status" value="2"/>
</dbReference>
<feature type="region of interest" description="Disordered" evidence="1">
    <location>
        <begin position="1"/>
        <end position="135"/>
    </location>
</feature>
<dbReference type="Pfam" id="PF07978">
    <property type="entry name" value="NIPSNAP"/>
    <property type="match status" value="1"/>
</dbReference>
<accession>A0A844WBI2</accession>
<evidence type="ECO:0000313" key="3">
    <source>
        <dbReference type="EMBL" id="MWB78188.1"/>
    </source>
</evidence>